<dbReference type="Proteomes" id="UP000251617">
    <property type="component" value="Chromosome"/>
</dbReference>
<evidence type="ECO:0000256" key="1">
    <source>
        <dbReference type="ARBA" id="ARBA00023015"/>
    </source>
</evidence>
<organism evidence="5 6">
    <name type="scientific">Pseudomonas putida</name>
    <name type="common">Arthrobacter siderocapsulatus</name>
    <dbReference type="NCBI Taxonomy" id="303"/>
    <lineage>
        <taxon>Bacteria</taxon>
        <taxon>Pseudomonadati</taxon>
        <taxon>Pseudomonadota</taxon>
        <taxon>Gammaproteobacteria</taxon>
        <taxon>Pseudomonadales</taxon>
        <taxon>Pseudomonadaceae</taxon>
        <taxon>Pseudomonas</taxon>
    </lineage>
</organism>
<dbReference type="PROSITE" id="PS51118">
    <property type="entry name" value="HTH_HXLR"/>
    <property type="match status" value="1"/>
</dbReference>
<name>A0AAD0PCR1_PSEPU</name>
<keyword evidence="1" id="KW-0805">Transcription regulation</keyword>
<dbReference type="AlphaFoldDB" id="A0AAD0PCR1"/>
<evidence type="ECO:0000256" key="2">
    <source>
        <dbReference type="ARBA" id="ARBA00023125"/>
    </source>
</evidence>
<dbReference type="EMBL" id="CP030750">
    <property type="protein sequence ID" value="AXA23481.1"/>
    <property type="molecule type" value="Genomic_DNA"/>
</dbReference>
<dbReference type="RefSeq" id="WP_063542999.1">
    <property type="nucleotide sequence ID" value="NZ_CP011789.1"/>
</dbReference>
<evidence type="ECO:0000259" key="4">
    <source>
        <dbReference type="PROSITE" id="PS51118"/>
    </source>
</evidence>
<sequence>MADHEALRQAQAICQTLREDDDGVRREVLAHAGSRWSLGILHALGVYGTMRHADIKRQLRGITQRMLTKTLRSLERDGLVSRHEFQEIPPRVEYDLTALGMQLLVRMSPIWTWVVENVEQIREARHRFDSQDGKTPFWQEPVPMPASSVTGYDSPLIEQAITAKRDK</sequence>
<evidence type="ECO:0000256" key="3">
    <source>
        <dbReference type="ARBA" id="ARBA00023163"/>
    </source>
</evidence>
<dbReference type="Pfam" id="PF01638">
    <property type="entry name" value="HxlR"/>
    <property type="match status" value="1"/>
</dbReference>
<dbReference type="Gene3D" id="1.10.10.10">
    <property type="entry name" value="Winged helix-like DNA-binding domain superfamily/Winged helix DNA-binding domain"/>
    <property type="match status" value="1"/>
</dbReference>
<dbReference type="InterPro" id="IPR036390">
    <property type="entry name" value="WH_DNA-bd_sf"/>
</dbReference>
<evidence type="ECO:0000313" key="6">
    <source>
        <dbReference type="Proteomes" id="UP000251617"/>
    </source>
</evidence>
<accession>A0AAD0PCR1</accession>
<reference evidence="5 6" key="1">
    <citation type="submission" date="2018-06" db="EMBL/GenBank/DDBJ databases">
        <title>The genome of Pseudomonas putida NX-1, a lignin degrader.</title>
        <authorList>
            <person name="Xu Z."/>
        </authorList>
    </citation>
    <scope>NUCLEOTIDE SEQUENCE [LARGE SCALE GENOMIC DNA]</scope>
    <source>
        <strain evidence="5 6">NX-1</strain>
    </source>
</reference>
<feature type="domain" description="HTH hxlR-type" evidence="4">
    <location>
        <begin position="14"/>
        <end position="122"/>
    </location>
</feature>
<keyword evidence="2" id="KW-0238">DNA-binding</keyword>
<dbReference type="InterPro" id="IPR002577">
    <property type="entry name" value="HTH_HxlR"/>
</dbReference>
<evidence type="ECO:0000313" key="5">
    <source>
        <dbReference type="EMBL" id="AXA23481.1"/>
    </source>
</evidence>
<dbReference type="GO" id="GO:0003677">
    <property type="term" value="F:DNA binding"/>
    <property type="evidence" value="ECO:0007669"/>
    <property type="project" value="UniProtKB-KW"/>
</dbReference>
<dbReference type="PANTHER" id="PTHR33204">
    <property type="entry name" value="TRANSCRIPTIONAL REGULATOR, MARR FAMILY"/>
    <property type="match status" value="1"/>
</dbReference>
<proteinExistence type="predicted"/>
<dbReference type="PANTHER" id="PTHR33204:SF39">
    <property type="entry name" value="TRANSCRIPTIONAL REGULATORY PROTEIN"/>
    <property type="match status" value="1"/>
</dbReference>
<dbReference type="InterPro" id="IPR036388">
    <property type="entry name" value="WH-like_DNA-bd_sf"/>
</dbReference>
<gene>
    <name evidence="5" type="ORF">C1S65_04880</name>
</gene>
<dbReference type="SUPFAM" id="SSF46785">
    <property type="entry name" value="Winged helix' DNA-binding domain"/>
    <property type="match status" value="1"/>
</dbReference>
<keyword evidence="3" id="KW-0804">Transcription</keyword>
<protein>
    <submittedName>
        <fullName evidence="5">Transcriptional regulator</fullName>
    </submittedName>
</protein>